<reference evidence="4" key="1">
    <citation type="journal article" date="2021" name="Sci. Rep.">
        <title>Diploid genomic architecture of Nitzschia inconspicua, an elite biomass production diatom.</title>
        <authorList>
            <person name="Oliver A."/>
            <person name="Podell S."/>
            <person name="Pinowska A."/>
            <person name="Traller J.C."/>
            <person name="Smith S.R."/>
            <person name="McClure R."/>
            <person name="Beliaev A."/>
            <person name="Bohutskyi P."/>
            <person name="Hill E.A."/>
            <person name="Rabines A."/>
            <person name="Zheng H."/>
            <person name="Allen L.Z."/>
            <person name="Kuo A."/>
            <person name="Grigoriev I.V."/>
            <person name="Allen A.E."/>
            <person name="Hazlebeck D."/>
            <person name="Allen E.E."/>
        </authorList>
    </citation>
    <scope>NUCLEOTIDE SEQUENCE</scope>
    <source>
        <strain evidence="4">Hildebrandi</strain>
    </source>
</reference>
<evidence type="ECO:0000256" key="3">
    <source>
        <dbReference type="SAM" id="SignalP"/>
    </source>
</evidence>
<organism evidence="4 6">
    <name type="scientific">Nitzschia inconspicua</name>
    <dbReference type="NCBI Taxonomy" id="303405"/>
    <lineage>
        <taxon>Eukaryota</taxon>
        <taxon>Sar</taxon>
        <taxon>Stramenopiles</taxon>
        <taxon>Ochrophyta</taxon>
        <taxon>Bacillariophyta</taxon>
        <taxon>Bacillariophyceae</taxon>
        <taxon>Bacillariophycidae</taxon>
        <taxon>Bacillariales</taxon>
        <taxon>Bacillariaceae</taxon>
        <taxon>Nitzschia</taxon>
    </lineage>
</organism>
<keyword evidence="2" id="KW-1133">Transmembrane helix</keyword>
<feature type="chain" id="PRO_5039844338" evidence="3">
    <location>
        <begin position="25"/>
        <end position="343"/>
    </location>
</feature>
<accession>A0A9K3K7T8</accession>
<keyword evidence="2" id="KW-0472">Membrane</keyword>
<evidence type="ECO:0000256" key="2">
    <source>
        <dbReference type="SAM" id="Phobius"/>
    </source>
</evidence>
<dbReference type="EMBL" id="JAGRRH010000017">
    <property type="protein sequence ID" value="KAG7353061.1"/>
    <property type="molecule type" value="Genomic_DNA"/>
</dbReference>
<proteinExistence type="predicted"/>
<dbReference type="Proteomes" id="UP000693970">
    <property type="component" value="Unassembled WGS sequence"/>
</dbReference>
<name>A0A9K3K7T8_9STRA</name>
<feature type="signal peptide" evidence="3">
    <location>
        <begin position="1"/>
        <end position="24"/>
    </location>
</feature>
<reference evidence="4" key="2">
    <citation type="submission" date="2021-04" db="EMBL/GenBank/DDBJ databases">
        <authorList>
            <person name="Podell S."/>
        </authorList>
    </citation>
    <scope>NUCLEOTIDE SEQUENCE</scope>
    <source>
        <strain evidence="4">Hildebrandi</strain>
    </source>
</reference>
<dbReference type="OrthoDB" id="46902at2759"/>
<evidence type="ECO:0000256" key="1">
    <source>
        <dbReference type="SAM" id="MobiDB-lite"/>
    </source>
</evidence>
<protein>
    <submittedName>
        <fullName evidence="4">Uncharacterized protein</fullName>
    </submittedName>
</protein>
<keyword evidence="2" id="KW-0812">Transmembrane</keyword>
<feature type="transmembrane region" description="Helical" evidence="2">
    <location>
        <begin position="240"/>
        <end position="261"/>
    </location>
</feature>
<evidence type="ECO:0000313" key="6">
    <source>
        <dbReference type="Proteomes" id="UP000693970"/>
    </source>
</evidence>
<feature type="transmembrane region" description="Helical" evidence="2">
    <location>
        <begin position="208"/>
        <end position="228"/>
    </location>
</feature>
<comment type="caution">
    <text evidence="4">The sequence shown here is derived from an EMBL/GenBank/DDBJ whole genome shotgun (WGS) entry which is preliminary data.</text>
</comment>
<sequence length="343" mass="38206">MFRTSVLCWVSAIVFMTASSLSIAEMIYRRNNSTWSEDDFVELDPEAIQVYWYEYYDRRGLFYAAGFINGFFWIIFCLPTMEMAWILSRSGTQSIGAAVAICVFALGGATIEWLSHLFWIGTTLGGYTLAFEFNLSTWLRPDVAASLGVNGDDNTGWRDLEVNHIVTVGMIWIVDAFEWLCIAGIFISTFFAVFNWRKDDQSTFGARWNGLGLFIGLLAILEFSFEIVRFEGYKFAGPIVMLYAALNRIILIPAWIISLGFQMPAAAARHFESHVPVYLGNDPDLALLEELTKADQKNPTFTIDDDDVQNTSGLQSPSAAIPPSGPTSPPAEAFAAFAMSPSD</sequence>
<feature type="transmembrane region" description="Helical" evidence="2">
    <location>
        <begin position="176"/>
        <end position="196"/>
    </location>
</feature>
<evidence type="ECO:0000313" key="5">
    <source>
        <dbReference type="EMBL" id="KAG7353061.1"/>
    </source>
</evidence>
<feature type="region of interest" description="Disordered" evidence="1">
    <location>
        <begin position="298"/>
        <end position="343"/>
    </location>
</feature>
<feature type="compositionally biased region" description="Polar residues" evidence="1">
    <location>
        <begin position="309"/>
        <end position="318"/>
    </location>
</feature>
<keyword evidence="6" id="KW-1185">Reference proteome</keyword>
<feature type="transmembrane region" description="Helical" evidence="2">
    <location>
        <begin position="97"/>
        <end position="119"/>
    </location>
</feature>
<keyword evidence="3" id="KW-0732">Signal</keyword>
<gene>
    <name evidence="5" type="ORF">IV203_009109</name>
    <name evidence="4" type="ORF">IV203_011142</name>
</gene>
<feature type="transmembrane region" description="Helical" evidence="2">
    <location>
        <begin position="61"/>
        <end position="85"/>
    </location>
</feature>
<evidence type="ECO:0000313" key="4">
    <source>
        <dbReference type="EMBL" id="KAG7338512.1"/>
    </source>
</evidence>
<dbReference type="EMBL" id="JAGRRH010000055">
    <property type="protein sequence ID" value="KAG7338512.1"/>
    <property type="molecule type" value="Genomic_DNA"/>
</dbReference>
<dbReference type="AlphaFoldDB" id="A0A9K3K7T8"/>